<proteinExistence type="predicted"/>
<organism evidence="3 4">
    <name type="scientific">Methylovulum psychrotolerans</name>
    <dbReference type="NCBI Taxonomy" id="1704499"/>
    <lineage>
        <taxon>Bacteria</taxon>
        <taxon>Pseudomonadati</taxon>
        <taxon>Pseudomonadota</taxon>
        <taxon>Gammaproteobacteria</taxon>
        <taxon>Methylococcales</taxon>
        <taxon>Methylococcaceae</taxon>
        <taxon>Methylovulum</taxon>
    </lineage>
</organism>
<dbReference type="Pfam" id="PF04280">
    <property type="entry name" value="Tim44"/>
    <property type="match status" value="1"/>
</dbReference>
<evidence type="ECO:0000313" key="4">
    <source>
        <dbReference type="Proteomes" id="UP000197019"/>
    </source>
</evidence>
<dbReference type="OrthoDB" id="9780873at2"/>
<dbReference type="SUPFAM" id="SSF54427">
    <property type="entry name" value="NTF2-like"/>
    <property type="match status" value="1"/>
</dbReference>
<dbReference type="KEGG" id="mpsy:CEK71_21235"/>
<feature type="domain" description="Tim44-like" evidence="2">
    <location>
        <begin position="317"/>
        <end position="502"/>
    </location>
</feature>
<dbReference type="Proteomes" id="UP000197019">
    <property type="component" value="Chromosome"/>
</dbReference>
<dbReference type="InterPro" id="IPR007379">
    <property type="entry name" value="Tim44-like_dom"/>
</dbReference>
<sequence>MKIWQRIGLLIFIIVGLNGAEARPGGGHASSGHSAPSGGGYSHGGAYNFGSYGSGHSFSGGNVKLGGVPADLPAAYIAIIALILLIYLLRQWDKPKMVVAQATSAYKSQQNNRLQSQLAVFKQHDTNFSTVLLLDFVHSLYSKFYSYSTHPEFSYLSPFLSASIQTHFQQAGPWTINEIVINGLRIENIGTIMEGDQPTDRLSVRIEANYTLHQQDHATRYTVTERWVLQRQHGQLSPPPEKMQALSCPHCGAPAHFTDAGECQHCGSTISQGASQWYLNQRAVIQTTALATSDLVTYTQEQGTALPTLLQENLAQQQQAFSEAHGLATWQDFWPTFAEDVVKAYFLDIYNHWSQRDWQAVRHLLSDRLYESNAFWMALYTEHDWYNRLNQLSISQIEAVKIDRDAFYEAITVRIFAACYDYTEDAQGKLIGGSKRELRRYSEYWTFVRRNGITPSTAPYSLTQCPQCGAPADKMGQTAECGYCGAKISTGAFSWVLFMISQDEVYEG</sequence>
<reference evidence="3 4" key="1">
    <citation type="submission" date="2017-06" db="EMBL/GenBank/DDBJ databases">
        <title>Genome Sequencing of the methanotroph Methylovulum psychrotolerants str. HV10-M2 isolated from a high-altitude environment.</title>
        <authorList>
            <person name="Mateos-Rivera A."/>
        </authorList>
    </citation>
    <scope>NUCLEOTIDE SEQUENCE [LARGE SCALE GENOMIC DNA]</scope>
    <source>
        <strain evidence="3 4">HV10_M2</strain>
    </source>
</reference>
<gene>
    <name evidence="3" type="ORF">CEK71_21235</name>
</gene>
<evidence type="ECO:0000259" key="2">
    <source>
        <dbReference type="SMART" id="SM00978"/>
    </source>
</evidence>
<dbReference type="EMBL" id="CP022129">
    <property type="protein sequence ID" value="ASF48380.1"/>
    <property type="molecule type" value="Genomic_DNA"/>
</dbReference>
<protein>
    <recommendedName>
        <fullName evidence="2">Tim44-like domain-containing protein</fullName>
    </recommendedName>
</protein>
<keyword evidence="1" id="KW-0812">Transmembrane</keyword>
<evidence type="ECO:0000313" key="3">
    <source>
        <dbReference type="EMBL" id="ASF48380.1"/>
    </source>
</evidence>
<dbReference type="Gene3D" id="3.10.450.240">
    <property type="match status" value="1"/>
</dbReference>
<feature type="transmembrane region" description="Helical" evidence="1">
    <location>
        <begin position="72"/>
        <end position="89"/>
    </location>
</feature>
<dbReference type="RefSeq" id="WP_088621249.1">
    <property type="nucleotide sequence ID" value="NZ_CP022129.1"/>
</dbReference>
<dbReference type="SMART" id="SM00978">
    <property type="entry name" value="Tim44"/>
    <property type="match status" value="1"/>
</dbReference>
<dbReference type="InterPro" id="IPR032710">
    <property type="entry name" value="NTF2-like_dom_sf"/>
</dbReference>
<evidence type="ECO:0000256" key="1">
    <source>
        <dbReference type="SAM" id="Phobius"/>
    </source>
</evidence>
<keyword evidence="1" id="KW-0472">Membrane</keyword>
<name>A0A1Z4C4E6_9GAMM</name>
<keyword evidence="1" id="KW-1133">Transmembrane helix</keyword>
<keyword evidence="4" id="KW-1185">Reference proteome</keyword>
<accession>A0A1Z4C4E6</accession>
<dbReference type="AlphaFoldDB" id="A0A1Z4C4E6"/>